<dbReference type="InterPro" id="IPR004299">
    <property type="entry name" value="MBOAT_fam"/>
</dbReference>
<comment type="subcellular location">
    <subcellularLocation>
        <location evidence="1">Cell membrane</location>
        <topology evidence="1">Multi-pass membrane protein</topology>
    </subcellularLocation>
</comment>
<dbReference type="PANTHER" id="PTHR13285:SF18">
    <property type="entry name" value="PROTEIN-CYSTEINE N-PALMITOYLTRANSFERASE RASP"/>
    <property type="match status" value="1"/>
</dbReference>
<keyword evidence="5 8" id="KW-1133">Transmembrane helix</keyword>
<protein>
    <submittedName>
        <fullName evidence="9">D-alanyl-lipoteichoic acid acyltransferase DltB, MBOAT superfamily</fullName>
    </submittedName>
</protein>
<evidence type="ECO:0000256" key="8">
    <source>
        <dbReference type="SAM" id="Phobius"/>
    </source>
</evidence>
<dbReference type="AlphaFoldDB" id="A0A1X7IZ18"/>
<feature type="transmembrane region" description="Helical" evidence="8">
    <location>
        <begin position="193"/>
        <end position="218"/>
    </location>
</feature>
<dbReference type="EMBL" id="FXAO01000002">
    <property type="protein sequence ID" value="SMG20149.1"/>
    <property type="molecule type" value="Genomic_DNA"/>
</dbReference>
<dbReference type="GO" id="GO:0016746">
    <property type="term" value="F:acyltransferase activity"/>
    <property type="evidence" value="ECO:0007669"/>
    <property type="project" value="UniProtKB-KW"/>
</dbReference>
<feature type="transmembrane region" description="Helical" evidence="8">
    <location>
        <begin position="390"/>
        <end position="420"/>
    </location>
</feature>
<name>A0A1X7IZ18_9FLAO</name>
<organism evidence="9 10">
    <name type="scientific">Arenibacter troitsensis</name>
    <dbReference type="NCBI Taxonomy" id="188872"/>
    <lineage>
        <taxon>Bacteria</taxon>
        <taxon>Pseudomonadati</taxon>
        <taxon>Bacteroidota</taxon>
        <taxon>Flavobacteriia</taxon>
        <taxon>Flavobacteriales</taxon>
        <taxon>Flavobacteriaceae</taxon>
        <taxon>Arenibacter</taxon>
    </lineage>
</organism>
<evidence type="ECO:0000313" key="10">
    <source>
        <dbReference type="Proteomes" id="UP000193420"/>
    </source>
</evidence>
<feature type="transmembrane region" description="Helical" evidence="8">
    <location>
        <begin position="230"/>
        <end position="246"/>
    </location>
</feature>
<feature type="transmembrane region" description="Helical" evidence="8">
    <location>
        <begin position="353"/>
        <end position="370"/>
    </location>
</feature>
<keyword evidence="6 7" id="KW-0472">Membrane</keyword>
<feature type="transmembrane region" description="Helical" evidence="8">
    <location>
        <begin position="328"/>
        <end position="346"/>
    </location>
</feature>
<feature type="transmembrane region" description="Helical" evidence="8">
    <location>
        <begin position="6"/>
        <end position="22"/>
    </location>
</feature>
<dbReference type="PIRSF" id="PIRSF500217">
    <property type="entry name" value="AlgI"/>
    <property type="match status" value="1"/>
</dbReference>
<sequence length="461" mass="54482">MLFNSIEFLLFLPIVFVLYWFVFNKKLKTQNFIILLSSYIFYGWWDWRFLSLILISTIVDYFVGLEIYHSTNLRRRRIFLWISILFNLGLLGFFKYYNFFIDSWIEVLGNLGYEVMNTWTLNIILPVGISFYTFQTMSYSIDIYRRQLAPTRDFISFASFVSFFPQLVAGPIERASNLLPQMLTSRRFDYEKGLQGLFLILNGFFRKIVLGDGFAVYVNNTWDNIETSSGLSLIIGSFFFGLQIYLDFSGYTNIARGIAKLLGFELMVNFDRPYLAKNINEFWSRWHISLSTWFRDYLYVPLGGNRVSQIRWAINIGIVFLLSGLWHGANWTFIVWALIHVFMYFVDKFTPKLSSLVTTQLAVLFAWIFFRSKTVEEAFLYLRSIVENDFFISFSNLLQGIGATAMVILLFHVFLLFLLYKTEERFQIFSTKYQTLVLSIMFTYTCLFFEKNGGQFIYFQF</sequence>
<feature type="transmembrane region" description="Helical" evidence="8">
    <location>
        <begin position="154"/>
        <end position="173"/>
    </location>
</feature>
<comment type="similarity">
    <text evidence="2 7">Belongs to the membrane-bound acyltransferase family.</text>
</comment>
<feature type="transmembrane region" description="Helical" evidence="8">
    <location>
        <begin position="117"/>
        <end position="134"/>
    </location>
</feature>
<gene>
    <name evidence="9" type="ORF">SAMN03080602_01287</name>
</gene>
<dbReference type="STRING" id="188872.SAMN03080602_01287"/>
<dbReference type="InterPro" id="IPR024194">
    <property type="entry name" value="Ac/AlaTfrase_AlgI/DltB"/>
</dbReference>
<evidence type="ECO:0000256" key="4">
    <source>
        <dbReference type="ARBA" id="ARBA00022692"/>
    </source>
</evidence>
<keyword evidence="10" id="KW-1185">Reference proteome</keyword>
<keyword evidence="7 9" id="KW-0808">Transferase</keyword>
<dbReference type="Pfam" id="PF03062">
    <property type="entry name" value="MBOAT"/>
    <property type="match status" value="1"/>
</dbReference>
<dbReference type="OrthoDB" id="9805788at2"/>
<dbReference type="RefSeq" id="WP_085497268.1">
    <property type="nucleotide sequence ID" value="NZ_FXAO01000002.1"/>
</dbReference>
<dbReference type="InterPro" id="IPR051085">
    <property type="entry name" value="MB_O-acyltransferase"/>
</dbReference>
<keyword evidence="4 8" id="KW-0812">Transmembrane</keyword>
<feature type="transmembrane region" description="Helical" evidence="8">
    <location>
        <begin position="51"/>
        <end position="69"/>
    </location>
</feature>
<evidence type="ECO:0000256" key="6">
    <source>
        <dbReference type="ARBA" id="ARBA00023136"/>
    </source>
</evidence>
<evidence type="ECO:0000256" key="2">
    <source>
        <dbReference type="ARBA" id="ARBA00010323"/>
    </source>
</evidence>
<evidence type="ECO:0000256" key="1">
    <source>
        <dbReference type="ARBA" id="ARBA00004651"/>
    </source>
</evidence>
<dbReference type="InterPro" id="IPR028362">
    <property type="entry name" value="AlgI"/>
</dbReference>
<dbReference type="PIRSF" id="PIRSF016636">
    <property type="entry name" value="AlgI_DltB"/>
    <property type="match status" value="1"/>
</dbReference>
<evidence type="ECO:0000256" key="7">
    <source>
        <dbReference type="PIRNR" id="PIRNR016636"/>
    </source>
</evidence>
<dbReference type="PANTHER" id="PTHR13285">
    <property type="entry name" value="ACYLTRANSFERASE"/>
    <property type="match status" value="1"/>
</dbReference>
<evidence type="ECO:0000313" key="9">
    <source>
        <dbReference type="EMBL" id="SMG20149.1"/>
    </source>
</evidence>
<dbReference type="GO" id="GO:0005886">
    <property type="term" value="C:plasma membrane"/>
    <property type="evidence" value="ECO:0007669"/>
    <property type="project" value="UniProtKB-SubCell"/>
</dbReference>
<keyword evidence="3 7" id="KW-1003">Cell membrane</keyword>
<accession>A0A1X7IZ18</accession>
<keyword evidence="7 9" id="KW-0012">Acyltransferase</keyword>
<evidence type="ECO:0000256" key="5">
    <source>
        <dbReference type="ARBA" id="ARBA00022989"/>
    </source>
</evidence>
<evidence type="ECO:0000256" key="3">
    <source>
        <dbReference type="ARBA" id="ARBA00022475"/>
    </source>
</evidence>
<dbReference type="GO" id="GO:0042121">
    <property type="term" value="P:alginic acid biosynthetic process"/>
    <property type="evidence" value="ECO:0007669"/>
    <property type="project" value="InterPro"/>
</dbReference>
<dbReference type="Proteomes" id="UP000193420">
    <property type="component" value="Unassembled WGS sequence"/>
</dbReference>
<feature type="transmembrane region" description="Helical" evidence="8">
    <location>
        <begin position="78"/>
        <end position="97"/>
    </location>
</feature>
<reference evidence="10" key="1">
    <citation type="submission" date="2017-04" db="EMBL/GenBank/DDBJ databases">
        <authorList>
            <person name="Varghese N."/>
            <person name="Submissions S."/>
        </authorList>
    </citation>
    <scope>NUCLEOTIDE SEQUENCE [LARGE SCALE GENOMIC DNA]</scope>
    <source>
        <strain evidence="10">DSM 19835</strain>
    </source>
</reference>
<proteinExistence type="inferred from homology"/>